<keyword evidence="1" id="KW-1133">Transmembrane helix</keyword>
<accession>A0A5Q0USD7</accession>
<sequence length="78" mass="8252">MFGAAVISIIVAGLFGWVAELLVVFAFCSLAAAVRVGVAIAATMPWEEPVKKSHWIDTGIFLALILGALALFKLANHL</sequence>
<protein>
    <submittedName>
        <fullName evidence="2">Uncharacterized protein</fullName>
    </submittedName>
</protein>
<dbReference type="AlphaFoldDB" id="A0A5Q0USD7"/>
<reference evidence="2" key="1">
    <citation type="submission" date="2019-09" db="EMBL/GenBank/DDBJ databases">
        <title>Whole-genome sequencing of Corynebacterium diphtheriae isolates recovered from an inner-city population demonstrates the predominance of a single molecular strain.</title>
        <authorList>
            <person name="Chorlton S.D."/>
            <person name="Ritchie G."/>
            <person name="Lawson T."/>
            <person name="Romney M.G."/>
            <person name="Lowe C.F."/>
        </authorList>
    </citation>
    <scope>NUCLEOTIDE SEQUENCE</scope>
    <source>
        <strain evidence="2">CDerm35</strain>
        <plasmid evidence="2">pCDerm35</plasmid>
    </source>
</reference>
<proteinExistence type="predicted"/>
<dbReference type="EMBL" id="MN462701">
    <property type="protein sequence ID" value="QGA84577.1"/>
    <property type="molecule type" value="Genomic_DNA"/>
</dbReference>
<name>A0A5Q0USD7_CORDP</name>
<feature type="transmembrane region" description="Helical" evidence="1">
    <location>
        <begin position="6"/>
        <end position="34"/>
    </location>
</feature>
<organism evidence="2">
    <name type="scientific">Corynebacterium diphtheriae</name>
    <dbReference type="NCBI Taxonomy" id="1717"/>
    <lineage>
        <taxon>Bacteria</taxon>
        <taxon>Bacillati</taxon>
        <taxon>Actinomycetota</taxon>
        <taxon>Actinomycetes</taxon>
        <taxon>Mycobacteriales</taxon>
        <taxon>Corynebacteriaceae</taxon>
        <taxon>Corynebacterium</taxon>
    </lineage>
</organism>
<geneLocation type="plasmid" evidence="2">
    <name>pCDerm35</name>
</geneLocation>
<keyword evidence="2" id="KW-0614">Plasmid</keyword>
<keyword evidence="1" id="KW-0812">Transmembrane</keyword>
<feature type="transmembrane region" description="Helical" evidence="1">
    <location>
        <begin position="55"/>
        <end position="75"/>
    </location>
</feature>
<dbReference type="RefSeq" id="WP_172694241.1">
    <property type="nucleotide sequence ID" value="NZ_MN462701.1"/>
</dbReference>
<evidence type="ECO:0000313" key="2">
    <source>
        <dbReference type="EMBL" id="QGA84577.1"/>
    </source>
</evidence>
<keyword evidence="1" id="KW-0472">Membrane</keyword>
<evidence type="ECO:0000256" key="1">
    <source>
        <dbReference type="SAM" id="Phobius"/>
    </source>
</evidence>